<protein>
    <submittedName>
        <fullName evidence="3">Uncharacterized protein</fullName>
    </submittedName>
</protein>
<dbReference type="PANTHER" id="PTHR37487:SF2">
    <property type="entry name" value="EXPRESSED PROTEIN"/>
    <property type="match status" value="1"/>
</dbReference>
<reference evidence="3" key="1">
    <citation type="journal article" date="2023" name="PhytoFront">
        <title>Draft Genome Resources of Seven Strains of Tilletia horrida, Causal Agent of Kernel Smut of Rice.</title>
        <authorList>
            <person name="Khanal S."/>
            <person name="Antony Babu S."/>
            <person name="Zhou X.G."/>
        </authorList>
    </citation>
    <scope>NUCLEOTIDE SEQUENCE</scope>
    <source>
        <strain evidence="3">TX6</strain>
    </source>
</reference>
<keyword evidence="2" id="KW-1133">Transmembrane helix</keyword>
<feature type="region of interest" description="Disordered" evidence="1">
    <location>
        <begin position="76"/>
        <end position="175"/>
    </location>
</feature>
<comment type="caution">
    <text evidence="3">The sequence shown here is derived from an EMBL/GenBank/DDBJ whole genome shotgun (WGS) entry which is preliminary data.</text>
</comment>
<gene>
    <name evidence="3" type="ORF">OC846_001429</name>
</gene>
<keyword evidence="4" id="KW-1185">Reference proteome</keyword>
<organism evidence="3 4">
    <name type="scientific">Tilletia horrida</name>
    <dbReference type="NCBI Taxonomy" id="155126"/>
    <lineage>
        <taxon>Eukaryota</taxon>
        <taxon>Fungi</taxon>
        <taxon>Dikarya</taxon>
        <taxon>Basidiomycota</taxon>
        <taxon>Ustilaginomycotina</taxon>
        <taxon>Exobasidiomycetes</taxon>
        <taxon>Tilletiales</taxon>
        <taxon>Tilletiaceae</taxon>
        <taxon>Tilletia</taxon>
    </lineage>
</organism>
<feature type="transmembrane region" description="Helical" evidence="2">
    <location>
        <begin position="182"/>
        <end position="199"/>
    </location>
</feature>
<evidence type="ECO:0000256" key="1">
    <source>
        <dbReference type="SAM" id="MobiDB-lite"/>
    </source>
</evidence>
<evidence type="ECO:0000313" key="4">
    <source>
        <dbReference type="Proteomes" id="UP001176517"/>
    </source>
</evidence>
<proteinExistence type="predicted"/>
<dbReference type="Proteomes" id="UP001176517">
    <property type="component" value="Unassembled WGS sequence"/>
</dbReference>
<dbReference type="AlphaFoldDB" id="A0AAN6GWG1"/>
<dbReference type="PANTHER" id="PTHR37487">
    <property type="entry name" value="CHROMOSOME 1, WHOLE GENOME SHOTGUN SEQUENCE"/>
    <property type="match status" value="1"/>
</dbReference>
<feature type="compositionally biased region" description="Polar residues" evidence="1">
    <location>
        <begin position="105"/>
        <end position="118"/>
    </location>
</feature>
<evidence type="ECO:0000313" key="3">
    <source>
        <dbReference type="EMBL" id="KAK0556099.1"/>
    </source>
</evidence>
<keyword evidence="2" id="KW-0472">Membrane</keyword>
<evidence type="ECO:0000256" key="2">
    <source>
        <dbReference type="SAM" id="Phobius"/>
    </source>
</evidence>
<name>A0AAN6GWG1_9BASI</name>
<dbReference type="EMBL" id="JAPDMZ010000020">
    <property type="protein sequence ID" value="KAK0556099.1"/>
    <property type="molecule type" value="Genomic_DNA"/>
</dbReference>
<feature type="compositionally biased region" description="Polar residues" evidence="1">
    <location>
        <begin position="150"/>
        <end position="169"/>
    </location>
</feature>
<sequence length="200" mass="20097">MALQVNTANLLIQCIPYTISWSGGQAPYFLAITAPNDIGSVLENLGTQNGHSYTWKVDQPVSSKVVFAITDSAGTSALSAPSPPIAKGATSSCSNGISDDKPGPSSHNGTLSSSPKNATSNGGKNNTDTDGDSNSNDPKFAPSPFPAVPNTPSVTPDTPNQPAPGTSNVPPAINSAHTNKRGVAALIGALGVAIALAFSG</sequence>
<keyword evidence="2" id="KW-0812">Transmembrane</keyword>
<feature type="compositionally biased region" description="Low complexity" evidence="1">
    <location>
        <begin position="119"/>
        <end position="137"/>
    </location>
</feature>
<accession>A0AAN6GWG1</accession>